<gene>
    <name evidence="1" type="ORF">BOLC4T25778H</name>
</gene>
<dbReference type="AlphaFoldDB" id="A0A3P6BXQ8"/>
<organism evidence="1">
    <name type="scientific">Brassica oleracea</name>
    <name type="common">Wild cabbage</name>
    <dbReference type="NCBI Taxonomy" id="3712"/>
    <lineage>
        <taxon>Eukaryota</taxon>
        <taxon>Viridiplantae</taxon>
        <taxon>Streptophyta</taxon>
        <taxon>Embryophyta</taxon>
        <taxon>Tracheophyta</taxon>
        <taxon>Spermatophyta</taxon>
        <taxon>Magnoliopsida</taxon>
        <taxon>eudicotyledons</taxon>
        <taxon>Gunneridae</taxon>
        <taxon>Pentapetalae</taxon>
        <taxon>rosids</taxon>
        <taxon>malvids</taxon>
        <taxon>Brassicales</taxon>
        <taxon>Brassicaceae</taxon>
        <taxon>Brassiceae</taxon>
        <taxon>Brassica</taxon>
    </lineage>
</organism>
<name>A0A3P6BXQ8_BRAOL</name>
<reference evidence="1" key="1">
    <citation type="submission" date="2018-11" db="EMBL/GenBank/DDBJ databases">
        <authorList>
            <consortium name="Genoscope - CEA"/>
            <person name="William W."/>
        </authorList>
    </citation>
    <scope>NUCLEOTIDE SEQUENCE</scope>
</reference>
<proteinExistence type="predicted"/>
<sequence length="49" mass="5528">MVSGRFRNGAMGDLNLVPKNCHAYLSPFMVRWPFRNGVQHEDFPGGHPS</sequence>
<accession>A0A3P6BXQ8</accession>
<dbReference type="EMBL" id="LR031873">
    <property type="protein sequence ID" value="VDD10693.1"/>
    <property type="molecule type" value="Genomic_DNA"/>
</dbReference>
<evidence type="ECO:0000313" key="1">
    <source>
        <dbReference type="EMBL" id="VDD10693.1"/>
    </source>
</evidence>
<protein>
    <submittedName>
        <fullName evidence="1">Uncharacterized protein</fullName>
    </submittedName>
</protein>